<evidence type="ECO:0000256" key="2">
    <source>
        <dbReference type="SAM" id="SignalP"/>
    </source>
</evidence>
<proteinExistence type="predicted"/>
<dbReference type="AlphaFoldDB" id="A0A175VIV3"/>
<evidence type="ECO:0000313" key="3">
    <source>
        <dbReference type="EMBL" id="KXU80397.1"/>
    </source>
</evidence>
<evidence type="ECO:0008006" key="5">
    <source>
        <dbReference type="Google" id="ProtNLM"/>
    </source>
</evidence>
<keyword evidence="1" id="KW-0175">Coiled coil</keyword>
<feature type="coiled-coil region" evidence="1">
    <location>
        <begin position="23"/>
        <end position="50"/>
    </location>
</feature>
<keyword evidence="2" id="KW-0732">Signal</keyword>
<protein>
    <recommendedName>
        <fullName evidence="5">Lipoprotein</fullName>
    </recommendedName>
</protein>
<dbReference type="EMBL" id="JMGO02000004">
    <property type="protein sequence ID" value="KXU80397.1"/>
    <property type="molecule type" value="Genomic_DNA"/>
</dbReference>
<feature type="chain" id="PRO_5008042942" description="Lipoprotein" evidence="2">
    <location>
        <begin position="25"/>
        <end position="154"/>
    </location>
</feature>
<sequence length="154" mass="17180">MHPFRAPFLLITLLLGGCASPAHQQLGAALDGLEGELNRLEEELAAMNGLHYQKAIDAPLSLRRYLNAPRPTAEGLIPIRRQLQDGPLLHYDYRLPVGMTSLPLDNPCLRYEFELRHLGRLGKLALHWQDAQGQQSSLIRQDECPFSPKGPGLL</sequence>
<dbReference type="PROSITE" id="PS51257">
    <property type="entry name" value="PROKAR_LIPOPROTEIN"/>
    <property type="match status" value="1"/>
</dbReference>
<dbReference type="RefSeq" id="WP_026456051.1">
    <property type="nucleotide sequence ID" value="NZ_JMGO02000004.1"/>
</dbReference>
<dbReference type="OrthoDB" id="5592270at2"/>
<feature type="signal peptide" evidence="2">
    <location>
        <begin position="1"/>
        <end position="24"/>
    </location>
</feature>
<name>A0A175VIV3_AEREN</name>
<dbReference type="STRING" id="29489.VL01_13190"/>
<accession>A0A175VIV3</accession>
<evidence type="ECO:0000313" key="4">
    <source>
        <dbReference type="Proteomes" id="UP000078435"/>
    </source>
</evidence>
<reference evidence="3 4" key="1">
    <citation type="submission" date="2016-02" db="EMBL/GenBank/DDBJ databases">
        <title>Draft genome sequence of Aeromonas trota strain 1999lcr isolated from cerebrospinal fluid (CSF).</title>
        <authorList>
            <person name="Dallagassa C.B."/>
            <person name="Prediger K.C."/>
            <person name="Weiss V.A."/>
            <person name="Assis F.E."/>
            <person name="Baura V."/>
            <person name="Cruz L.M."/>
            <person name="Souza E.M."/>
            <person name="Pedrosa F.O."/>
            <person name="Fadel-Picheth C.M."/>
        </authorList>
    </citation>
    <scope>NUCLEOTIDE SEQUENCE [LARGE SCALE GENOMIC DNA]</scope>
    <source>
        <strain evidence="3 4">1999lcr</strain>
    </source>
</reference>
<comment type="caution">
    <text evidence="3">The sequence shown here is derived from an EMBL/GenBank/DDBJ whole genome shotgun (WGS) entry which is preliminary data.</text>
</comment>
<organism evidence="3 4">
    <name type="scientific">Aeromonas enteropelogenes</name>
    <name type="common">Aeromonas trota</name>
    <dbReference type="NCBI Taxonomy" id="29489"/>
    <lineage>
        <taxon>Bacteria</taxon>
        <taxon>Pseudomonadati</taxon>
        <taxon>Pseudomonadota</taxon>
        <taxon>Gammaproteobacteria</taxon>
        <taxon>Aeromonadales</taxon>
        <taxon>Aeromonadaceae</taxon>
        <taxon>Aeromonas</taxon>
    </lineage>
</organism>
<evidence type="ECO:0000256" key="1">
    <source>
        <dbReference type="SAM" id="Coils"/>
    </source>
</evidence>
<gene>
    <name evidence="3" type="ORF">LCR_15050</name>
</gene>
<dbReference type="Proteomes" id="UP000078435">
    <property type="component" value="Unassembled WGS sequence"/>
</dbReference>